<evidence type="ECO:0008006" key="4">
    <source>
        <dbReference type="Google" id="ProtNLM"/>
    </source>
</evidence>
<evidence type="ECO:0000313" key="2">
    <source>
        <dbReference type="EMBL" id="OIS94775.1"/>
    </source>
</evidence>
<proteinExistence type="predicted"/>
<reference evidence="2 3" key="1">
    <citation type="submission" date="2016-10" db="EMBL/GenBank/DDBJ databases">
        <title>The Draft Genome Sequence of the Potato Rhizosphere Bacteria Ochrobactrum sp. IPA7.2.</title>
        <authorList>
            <person name="Gogoleva N.E."/>
            <person name="Khlopko Y.A."/>
            <person name="Burygin G.L."/>
            <person name="Plotnikov A.O."/>
        </authorList>
    </citation>
    <scope>NUCLEOTIDE SEQUENCE [LARGE SCALE GENOMIC DNA]</scope>
    <source>
        <strain evidence="2 3">IPA7.2</strain>
    </source>
</reference>
<dbReference type="OrthoDB" id="8071960at2"/>
<gene>
    <name evidence="2" type="ORF">BLA27_05140</name>
</gene>
<dbReference type="AlphaFoldDB" id="A0A1J6I2L3"/>
<name>A0A1J6I2L3_9HYPH</name>
<dbReference type="Proteomes" id="UP000182985">
    <property type="component" value="Unassembled WGS sequence"/>
</dbReference>
<accession>A0A1J6I2L3</accession>
<feature type="signal peptide" evidence="1">
    <location>
        <begin position="1"/>
        <end position="39"/>
    </location>
</feature>
<keyword evidence="3" id="KW-1185">Reference proteome</keyword>
<comment type="caution">
    <text evidence="2">The sequence shown here is derived from an EMBL/GenBank/DDBJ whole genome shotgun (WGS) entry which is preliminary data.</text>
</comment>
<dbReference type="Pfam" id="PF06191">
    <property type="entry name" value="DUF995"/>
    <property type="match status" value="1"/>
</dbReference>
<organism evidence="2 3">
    <name type="scientific">Brucella cytisi</name>
    <dbReference type="NCBI Taxonomy" id="407152"/>
    <lineage>
        <taxon>Bacteria</taxon>
        <taxon>Pseudomonadati</taxon>
        <taxon>Pseudomonadota</taxon>
        <taxon>Alphaproteobacteria</taxon>
        <taxon>Hyphomicrobiales</taxon>
        <taxon>Brucellaceae</taxon>
        <taxon>Brucella/Ochrobactrum group</taxon>
        <taxon>Brucella</taxon>
    </lineage>
</organism>
<keyword evidence="1" id="KW-0732">Signal</keyword>
<sequence length="189" mass="21173">MKHVMFEGQRSRSGRNTDRSRYVLPLVVLLAGLSGPAGAATVPADGLPDGARVMTPAELYLLYRDKNWQWADGAGRMESQNRRFTARVDGEKGKAWAEGRWRITWSGQMCFDAKWHLAQGVFPNKTCFSHRIADGTIYQKREPDGVWYVFRHAGGNKDDEARKLLSIETITPKTEALNLALPVAQSPVQ</sequence>
<dbReference type="InterPro" id="IPR009337">
    <property type="entry name" value="DUF995"/>
</dbReference>
<feature type="chain" id="PRO_5009639337" description="DUF995 domain-containing protein" evidence="1">
    <location>
        <begin position="40"/>
        <end position="189"/>
    </location>
</feature>
<evidence type="ECO:0000256" key="1">
    <source>
        <dbReference type="SAM" id="SignalP"/>
    </source>
</evidence>
<evidence type="ECO:0000313" key="3">
    <source>
        <dbReference type="Proteomes" id="UP000182985"/>
    </source>
</evidence>
<protein>
    <recommendedName>
        <fullName evidence="4">DUF995 domain-containing protein</fullName>
    </recommendedName>
</protein>
<dbReference type="EMBL" id="MOEC01000003">
    <property type="protein sequence ID" value="OIS94775.1"/>
    <property type="molecule type" value="Genomic_DNA"/>
</dbReference>